<dbReference type="AlphaFoldDB" id="J9GSN4"/>
<reference evidence="2" key="1">
    <citation type="journal article" date="2012" name="PLoS ONE">
        <title>Gene sets for utilization of primary and secondary nutrition supplies in the distal gut of endangered iberian lynx.</title>
        <authorList>
            <person name="Alcaide M."/>
            <person name="Messina E."/>
            <person name="Richter M."/>
            <person name="Bargiela R."/>
            <person name="Peplies J."/>
            <person name="Huws S.A."/>
            <person name="Newbold C.J."/>
            <person name="Golyshin P.N."/>
            <person name="Simon M.A."/>
            <person name="Lopez G."/>
            <person name="Yakimov M.M."/>
            <person name="Ferrer M."/>
        </authorList>
    </citation>
    <scope>NUCLEOTIDE SEQUENCE</scope>
</reference>
<sequence length="55" mass="6156">MYRYGECWDTAPANKSGIFQTPTHPHSSSPGKTLSYSAPSDADFPQRVHYQSVPR</sequence>
<protein>
    <submittedName>
        <fullName evidence="2">Uncharacterized protein</fullName>
    </submittedName>
</protein>
<feature type="region of interest" description="Disordered" evidence="1">
    <location>
        <begin position="1"/>
        <end position="55"/>
    </location>
</feature>
<dbReference type="EMBL" id="AMCI01001404">
    <property type="protein sequence ID" value="EJX05658.1"/>
    <property type="molecule type" value="Genomic_DNA"/>
</dbReference>
<organism evidence="2">
    <name type="scientific">gut metagenome</name>
    <dbReference type="NCBI Taxonomy" id="749906"/>
    <lineage>
        <taxon>unclassified sequences</taxon>
        <taxon>metagenomes</taxon>
        <taxon>organismal metagenomes</taxon>
    </lineage>
</organism>
<feature type="compositionally biased region" description="Polar residues" evidence="1">
    <location>
        <begin position="17"/>
        <end position="38"/>
    </location>
</feature>
<name>J9GSN4_9ZZZZ</name>
<evidence type="ECO:0000256" key="1">
    <source>
        <dbReference type="SAM" id="MobiDB-lite"/>
    </source>
</evidence>
<gene>
    <name evidence="2" type="ORF">EVA_06232</name>
</gene>
<accession>J9GSN4</accession>
<comment type="caution">
    <text evidence="2">The sequence shown here is derived from an EMBL/GenBank/DDBJ whole genome shotgun (WGS) entry which is preliminary data.</text>
</comment>
<evidence type="ECO:0000313" key="2">
    <source>
        <dbReference type="EMBL" id="EJX05658.1"/>
    </source>
</evidence>
<proteinExistence type="predicted"/>